<evidence type="ECO:0000256" key="1">
    <source>
        <dbReference type="ARBA" id="ARBA00004651"/>
    </source>
</evidence>
<reference evidence="7 8" key="1">
    <citation type="submission" date="2020-03" db="EMBL/GenBank/DDBJ databases">
        <title>Sequencing the genomes of 1000 actinobacteria strains.</title>
        <authorList>
            <person name="Klenk H.-P."/>
        </authorList>
    </citation>
    <scope>NUCLEOTIDE SEQUENCE [LARGE SCALE GENOMIC DNA]</scope>
    <source>
        <strain evidence="7 8">DSM 45668</strain>
    </source>
</reference>
<comment type="subcellular location">
    <subcellularLocation>
        <location evidence="1">Cell membrane</location>
        <topology evidence="1">Multi-pass membrane protein</topology>
    </subcellularLocation>
</comment>
<dbReference type="RefSeq" id="WP_167110705.1">
    <property type="nucleotide sequence ID" value="NZ_JAANOU010000001.1"/>
</dbReference>
<feature type="transmembrane region" description="Helical" evidence="6">
    <location>
        <begin position="102"/>
        <end position="126"/>
    </location>
</feature>
<dbReference type="PANTHER" id="PTHR30086:SF20">
    <property type="entry name" value="ARGININE EXPORTER PROTEIN ARGO-RELATED"/>
    <property type="match status" value="1"/>
</dbReference>
<dbReference type="InterPro" id="IPR001123">
    <property type="entry name" value="LeuE-type"/>
</dbReference>
<dbReference type="EMBL" id="JAANOU010000001">
    <property type="protein sequence ID" value="NIH78252.1"/>
    <property type="molecule type" value="Genomic_DNA"/>
</dbReference>
<dbReference type="Proteomes" id="UP000754495">
    <property type="component" value="Unassembled WGS sequence"/>
</dbReference>
<keyword evidence="8" id="KW-1185">Reference proteome</keyword>
<sequence>MPNVLAFVPAAFLIALVPGPATLMLVKQSARGSRRNSLATIAGIEAGVLVWGLAAVFGISALLVASETAYTVLRIAGAVYLVFLGARMLLRRHGPVDEPRPGAGFRAGFLINVTNPKAGVFAISFLPQFVPAHAAGPLPLLLLVLVWMLTDTVWYTALALALTRVGRWLRTATVRQRLEKSSGGVFVAFGVAMAVAVES</sequence>
<dbReference type="Pfam" id="PF01810">
    <property type="entry name" value="LysE"/>
    <property type="match status" value="1"/>
</dbReference>
<keyword evidence="3 6" id="KW-0812">Transmembrane</keyword>
<evidence type="ECO:0000256" key="4">
    <source>
        <dbReference type="ARBA" id="ARBA00022989"/>
    </source>
</evidence>
<keyword evidence="4 6" id="KW-1133">Transmembrane helix</keyword>
<feature type="transmembrane region" description="Helical" evidence="6">
    <location>
        <begin position="71"/>
        <end position="90"/>
    </location>
</feature>
<dbReference type="PANTHER" id="PTHR30086">
    <property type="entry name" value="ARGININE EXPORTER PROTEIN ARGO"/>
    <property type="match status" value="1"/>
</dbReference>
<proteinExistence type="predicted"/>
<keyword evidence="2" id="KW-1003">Cell membrane</keyword>
<protein>
    <submittedName>
        <fullName evidence="7">Threonine/homoserine/homoserine lactone efflux protein</fullName>
    </submittedName>
</protein>
<accession>A0ABX0SMQ8</accession>
<feature type="transmembrane region" description="Helical" evidence="6">
    <location>
        <begin position="6"/>
        <end position="26"/>
    </location>
</feature>
<dbReference type="PIRSF" id="PIRSF006324">
    <property type="entry name" value="LeuE"/>
    <property type="match status" value="1"/>
</dbReference>
<evidence type="ECO:0000313" key="7">
    <source>
        <dbReference type="EMBL" id="NIH78252.1"/>
    </source>
</evidence>
<evidence type="ECO:0000256" key="2">
    <source>
        <dbReference type="ARBA" id="ARBA00022475"/>
    </source>
</evidence>
<feature type="transmembrane region" description="Helical" evidence="6">
    <location>
        <begin position="38"/>
        <end position="65"/>
    </location>
</feature>
<evidence type="ECO:0000256" key="6">
    <source>
        <dbReference type="SAM" id="Phobius"/>
    </source>
</evidence>
<name>A0ABX0SMQ8_9PSEU</name>
<comment type="caution">
    <text evidence="7">The sequence shown here is derived from an EMBL/GenBank/DDBJ whole genome shotgun (WGS) entry which is preliminary data.</text>
</comment>
<evidence type="ECO:0000256" key="3">
    <source>
        <dbReference type="ARBA" id="ARBA00022692"/>
    </source>
</evidence>
<keyword evidence="5 6" id="KW-0472">Membrane</keyword>
<organism evidence="7 8">
    <name type="scientific">Amycolatopsis viridis</name>
    <dbReference type="NCBI Taxonomy" id="185678"/>
    <lineage>
        <taxon>Bacteria</taxon>
        <taxon>Bacillati</taxon>
        <taxon>Actinomycetota</taxon>
        <taxon>Actinomycetes</taxon>
        <taxon>Pseudonocardiales</taxon>
        <taxon>Pseudonocardiaceae</taxon>
        <taxon>Amycolatopsis</taxon>
    </lineage>
</organism>
<gene>
    <name evidence="7" type="ORF">FHX46_000782</name>
</gene>
<evidence type="ECO:0000313" key="8">
    <source>
        <dbReference type="Proteomes" id="UP000754495"/>
    </source>
</evidence>
<feature type="transmembrane region" description="Helical" evidence="6">
    <location>
        <begin position="138"/>
        <end position="160"/>
    </location>
</feature>
<feature type="transmembrane region" description="Helical" evidence="6">
    <location>
        <begin position="181"/>
        <end position="197"/>
    </location>
</feature>
<evidence type="ECO:0000256" key="5">
    <source>
        <dbReference type="ARBA" id="ARBA00023136"/>
    </source>
</evidence>